<dbReference type="InterPro" id="IPR036890">
    <property type="entry name" value="HATPase_C_sf"/>
</dbReference>
<dbReference type="PROSITE" id="PS50112">
    <property type="entry name" value="PAS"/>
    <property type="match status" value="1"/>
</dbReference>
<dbReference type="Gene3D" id="2.10.70.100">
    <property type="match status" value="1"/>
</dbReference>
<evidence type="ECO:0000313" key="20">
    <source>
        <dbReference type="EMBL" id="QFU17250.1"/>
    </source>
</evidence>
<feature type="domain" description="PAC" evidence="19">
    <location>
        <begin position="199"/>
        <end position="251"/>
    </location>
</feature>
<keyword evidence="13" id="KW-0067">ATP-binding</keyword>
<dbReference type="InterPro" id="IPR000014">
    <property type="entry name" value="PAS"/>
</dbReference>
<protein>
    <recommendedName>
        <fullName evidence="3">Blue-light-activated histidine kinase</fullName>
        <ecNumber evidence="2">2.7.13.3</ecNumber>
    </recommendedName>
</protein>
<keyword evidence="16" id="KW-0675">Receptor</keyword>
<reference evidence="20 21" key="1">
    <citation type="submission" date="2019-10" db="EMBL/GenBank/DDBJ databases">
        <title>Isolation, Identification of Microvirga thermotolerans HR1, a novel thermophilic bacterium and Comparative Genomics of the genus Microvirga.</title>
        <authorList>
            <person name="Li J."/>
            <person name="Zhang W."/>
            <person name="Lin M."/>
            <person name="Wang J."/>
        </authorList>
    </citation>
    <scope>NUCLEOTIDE SEQUENCE [LARGE SCALE GENOMIC DNA]</scope>
    <source>
        <strain evidence="20 21">HR1</strain>
    </source>
</reference>
<name>A0A5P9K0Q5_9HYPH</name>
<keyword evidence="17" id="KW-0812">Transmembrane</keyword>
<keyword evidence="17" id="KW-0472">Membrane</keyword>
<feature type="domain" description="PAS" evidence="18">
    <location>
        <begin position="124"/>
        <end position="196"/>
    </location>
</feature>
<evidence type="ECO:0000256" key="12">
    <source>
        <dbReference type="ARBA" id="ARBA00022777"/>
    </source>
</evidence>
<dbReference type="Gene3D" id="3.30.565.10">
    <property type="entry name" value="Histidine kinase-like ATPase, C-terminal domain"/>
    <property type="match status" value="1"/>
</dbReference>
<evidence type="ECO:0000256" key="9">
    <source>
        <dbReference type="ARBA" id="ARBA00022679"/>
    </source>
</evidence>
<dbReference type="CDD" id="cd00130">
    <property type="entry name" value="PAS"/>
    <property type="match status" value="1"/>
</dbReference>
<dbReference type="NCBIfam" id="TIGR00229">
    <property type="entry name" value="sensory_box"/>
    <property type="match status" value="1"/>
</dbReference>
<organism evidence="20 21">
    <name type="scientific">Microvirga thermotolerans</name>
    <dbReference type="NCBI Taxonomy" id="2651334"/>
    <lineage>
        <taxon>Bacteria</taxon>
        <taxon>Pseudomonadati</taxon>
        <taxon>Pseudomonadota</taxon>
        <taxon>Alphaproteobacteria</taxon>
        <taxon>Hyphomicrobiales</taxon>
        <taxon>Methylobacteriaceae</taxon>
        <taxon>Microvirga</taxon>
    </lineage>
</organism>
<keyword evidence="7" id="KW-0285">Flavoprotein</keyword>
<keyword evidence="12" id="KW-0418">Kinase</keyword>
<evidence type="ECO:0000256" key="16">
    <source>
        <dbReference type="ARBA" id="ARBA00023170"/>
    </source>
</evidence>
<accession>A0A5P9K0Q5</accession>
<evidence type="ECO:0000256" key="2">
    <source>
        <dbReference type="ARBA" id="ARBA00012438"/>
    </source>
</evidence>
<keyword evidence="8" id="KW-0288">FMN</keyword>
<keyword evidence="11" id="KW-0547">Nucleotide-binding</keyword>
<evidence type="ECO:0000256" key="15">
    <source>
        <dbReference type="ARBA" id="ARBA00023026"/>
    </source>
</evidence>
<evidence type="ECO:0000256" key="1">
    <source>
        <dbReference type="ARBA" id="ARBA00000085"/>
    </source>
</evidence>
<dbReference type="EC" id="2.7.13.3" evidence="2"/>
<dbReference type="Pfam" id="PF07536">
    <property type="entry name" value="HWE_HK"/>
    <property type="match status" value="1"/>
</dbReference>
<evidence type="ECO:0000256" key="17">
    <source>
        <dbReference type="SAM" id="Phobius"/>
    </source>
</evidence>
<dbReference type="Gene3D" id="3.30.450.20">
    <property type="entry name" value="PAS domain"/>
    <property type="match status" value="1"/>
</dbReference>
<feature type="transmembrane region" description="Helical" evidence="17">
    <location>
        <begin position="48"/>
        <end position="81"/>
    </location>
</feature>
<keyword evidence="9" id="KW-0808">Transferase</keyword>
<dbReference type="InterPro" id="IPR035965">
    <property type="entry name" value="PAS-like_dom_sf"/>
</dbReference>
<dbReference type="PANTHER" id="PTHR41523:SF7">
    <property type="entry name" value="HISTIDINE KINASE"/>
    <property type="match status" value="1"/>
</dbReference>
<keyword evidence="17" id="KW-1133">Transmembrane helix</keyword>
<evidence type="ECO:0000256" key="14">
    <source>
        <dbReference type="ARBA" id="ARBA00022991"/>
    </source>
</evidence>
<keyword evidence="14" id="KW-0157">Chromophore</keyword>
<evidence type="ECO:0000256" key="13">
    <source>
        <dbReference type="ARBA" id="ARBA00022840"/>
    </source>
</evidence>
<dbReference type="GO" id="GO:0009881">
    <property type="term" value="F:photoreceptor activity"/>
    <property type="evidence" value="ECO:0007669"/>
    <property type="project" value="UniProtKB-KW"/>
</dbReference>
<dbReference type="InterPro" id="IPR013655">
    <property type="entry name" value="PAS_fold_3"/>
</dbReference>
<dbReference type="Pfam" id="PF08447">
    <property type="entry name" value="PAS_3"/>
    <property type="match status" value="1"/>
</dbReference>
<dbReference type="SMART" id="SM00091">
    <property type="entry name" value="PAS"/>
    <property type="match status" value="1"/>
</dbReference>
<dbReference type="InterPro" id="IPR011102">
    <property type="entry name" value="Sig_transdc_His_kinase_HWE"/>
</dbReference>
<feature type="transmembrane region" description="Helical" evidence="17">
    <location>
        <begin position="93"/>
        <end position="114"/>
    </location>
</feature>
<dbReference type="SMART" id="SM00911">
    <property type="entry name" value="HWE_HK"/>
    <property type="match status" value="1"/>
</dbReference>
<keyword evidence="21" id="KW-1185">Reference proteome</keyword>
<evidence type="ECO:0000256" key="8">
    <source>
        <dbReference type="ARBA" id="ARBA00022643"/>
    </source>
</evidence>
<evidence type="ECO:0000259" key="18">
    <source>
        <dbReference type="PROSITE" id="PS50112"/>
    </source>
</evidence>
<dbReference type="InterPro" id="IPR000700">
    <property type="entry name" value="PAS-assoc_C"/>
</dbReference>
<dbReference type="Gene3D" id="1.20.120.620">
    <property type="entry name" value="Backbone structure of the membrane domain of e. Coli histidine kinase receptor kdpd"/>
    <property type="match status" value="1"/>
</dbReference>
<dbReference type="GO" id="GO:0005524">
    <property type="term" value="F:ATP binding"/>
    <property type="evidence" value="ECO:0007669"/>
    <property type="project" value="UniProtKB-KW"/>
</dbReference>
<dbReference type="RefSeq" id="WP_152586886.1">
    <property type="nucleotide sequence ID" value="NZ_CP045423.1"/>
</dbReference>
<dbReference type="GO" id="GO:0004673">
    <property type="term" value="F:protein histidine kinase activity"/>
    <property type="evidence" value="ECO:0007669"/>
    <property type="project" value="UniProtKB-EC"/>
</dbReference>
<dbReference type="PROSITE" id="PS50113">
    <property type="entry name" value="PAC"/>
    <property type="match status" value="1"/>
</dbReference>
<comment type="catalytic activity">
    <reaction evidence="1">
        <text>ATP + protein L-histidine = ADP + protein N-phospho-L-histidine.</text>
        <dbReference type="EC" id="2.7.13.3"/>
    </reaction>
</comment>
<evidence type="ECO:0000313" key="21">
    <source>
        <dbReference type="Proteomes" id="UP000325614"/>
    </source>
</evidence>
<evidence type="ECO:0000256" key="10">
    <source>
        <dbReference type="ARBA" id="ARBA00022737"/>
    </source>
</evidence>
<dbReference type="SMART" id="SM00086">
    <property type="entry name" value="PAC"/>
    <property type="match status" value="1"/>
</dbReference>
<proteinExistence type="predicted"/>
<evidence type="ECO:0000256" key="4">
    <source>
        <dbReference type="ARBA" id="ARBA00022543"/>
    </source>
</evidence>
<dbReference type="AlphaFoldDB" id="A0A5P9K0Q5"/>
<dbReference type="Proteomes" id="UP000325614">
    <property type="component" value="Chromosome"/>
</dbReference>
<feature type="transmembrane region" description="Helical" evidence="17">
    <location>
        <begin position="18"/>
        <end position="36"/>
    </location>
</feature>
<evidence type="ECO:0000256" key="7">
    <source>
        <dbReference type="ARBA" id="ARBA00022630"/>
    </source>
</evidence>
<evidence type="ECO:0000259" key="19">
    <source>
        <dbReference type="PROSITE" id="PS50113"/>
    </source>
</evidence>
<evidence type="ECO:0000256" key="5">
    <source>
        <dbReference type="ARBA" id="ARBA00022553"/>
    </source>
</evidence>
<evidence type="ECO:0000256" key="6">
    <source>
        <dbReference type="ARBA" id="ARBA00022606"/>
    </source>
</evidence>
<dbReference type="EMBL" id="CP045423">
    <property type="protein sequence ID" value="QFU17250.1"/>
    <property type="molecule type" value="Genomic_DNA"/>
</dbReference>
<dbReference type="InterPro" id="IPR038318">
    <property type="entry name" value="KdpD_sf"/>
</dbReference>
<dbReference type="PANTHER" id="PTHR41523">
    <property type="entry name" value="TWO-COMPONENT SYSTEM SENSOR PROTEIN"/>
    <property type="match status" value="1"/>
</dbReference>
<keyword evidence="15" id="KW-0843">Virulence</keyword>
<evidence type="ECO:0000256" key="11">
    <source>
        <dbReference type="ARBA" id="ARBA00022741"/>
    </source>
</evidence>
<keyword evidence="4" id="KW-0600">Photoreceptor protein</keyword>
<dbReference type="SUPFAM" id="SSF55785">
    <property type="entry name" value="PYP-like sensor domain (PAS domain)"/>
    <property type="match status" value="1"/>
</dbReference>
<dbReference type="KEGG" id="mico:GDR74_14035"/>
<keyword evidence="6" id="KW-0716">Sensory transduction</keyword>
<sequence>MFAFAHFTPLQPVSRRNAVLVALVAVGAAMGVRYALDPLLGSEFPCVILYPAVLVAAMLGGGLAGATALVLGAAAALFFLMQVHDLAPSSPATLTELALYLLGGGLSVAAATYLRGTAARLAVAQEKLVAALEASGAGTWRWNIRTDAVDWDPALVRLFGLAPAEAPRRRGDFRRHVHPEDQELISRSMTEAVETGNTADYEFRAIHPDGTVRWMYARSRVMRDSKGQPTLMIGACLDITERKRAQERQALLVQELNHRVKNTLSVVQSLALHTRRGSGDPETYHRTFEARLLALSATHNILTRELWESASLEDILDAEMIPFGGLDQNRVRASGEPVRLKPQQALCFGLALHELATNAAKYGALSVPHGRLDISWRAEPDEAGRTRLAVDWVERDGPPVEPPRRLGFGSRLIERSIRDELDGLLEMRFAPEGLRCFMSLPL</sequence>
<dbReference type="InterPro" id="IPR001610">
    <property type="entry name" value="PAC"/>
</dbReference>
<evidence type="ECO:0000256" key="3">
    <source>
        <dbReference type="ARBA" id="ARBA00021740"/>
    </source>
</evidence>
<keyword evidence="10" id="KW-0677">Repeat</keyword>
<keyword evidence="5" id="KW-0597">Phosphoprotein</keyword>
<gene>
    <name evidence="20" type="ORF">GDR74_14035</name>
</gene>